<dbReference type="EMBL" id="LXQA010467804">
    <property type="protein sequence ID" value="MCI53718.1"/>
    <property type="molecule type" value="Genomic_DNA"/>
</dbReference>
<protein>
    <submittedName>
        <fullName evidence="1">Uncharacterized protein</fullName>
    </submittedName>
</protein>
<dbReference type="AlphaFoldDB" id="A0A392SY03"/>
<sequence length="87" mass="9136">HTAWEHDQNVCVSSYGYSWARLGSSVGARFAVAGGSVVASSMADELEAWDMLVAGVRESPMVLVSEALGRPVAGLMGDHLLSLIGFV</sequence>
<evidence type="ECO:0000313" key="2">
    <source>
        <dbReference type="Proteomes" id="UP000265520"/>
    </source>
</evidence>
<proteinExistence type="predicted"/>
<organism evidence="1 2">
    <name type="scientific">Trifolium medium</name>
    <dbReference type="NCBI Taxonomy" id="97028"/>
    <lineage>
        <taxon>Eukaryota</taxon>
        <taxon>Viridiplantae</taxon>
        <taxon>Streptophyta</taxon>
        <taxon>Embryophyta</taxon>
        <taxon>Tracheophyta</taxon>
        <taxon>Spermatophyta</taxon>
        <taxon>Magnoliopsida</taxon>
        <taxon>eudicotyledons</taxon>
        <taxon>Gunneridae</taxon>
        <taxon>Pentapetalae</taxon>
        <taxon>rosids</taxon>
        <taxon>fabids</taxon>
        <taxon>Fabales</taxon>
        <taxon>Fabaceae</taxon>
        <taxon>Papilionoideae</taxon>
        <taxon>50 kb inversion clade</taxon>
        <taxon>NPAAA clade</taxon>
        <taxon>Hologalegina</taxon>
        <taxon>IRL clade</taxon>
        <taxon>Trifolieae</taxon>
        <taxon>Trifolium</taxon>
    </lineage>
</organism>
<accession>A0A392SY03</accession>
<feature type="non-terminal residue" evidence="1">
    <location>
        <position position="1"/>
    </location>
</feature>
<keyword evidence="2" id="KW-1185">Reference proteome</keyword>
<dbReference type="Proteomes" id="UP000265520">
    <property type="component" value="Unassembled WGS sequence"/>
</dbReference>
<reference evidence="1 2" key="1">
    <citation type="journal article" date="2018" name="Front. Plant Sci.">
        <title>Red Clover (Trifolium pratense) and Zigzag Clover (T. medium) - A Picture of Genomic Similarities and Differences.</title>
        <authorList>
            <person name="Dluhosova J."/>
            <person name="Istvanek J."/>
            <person name="Nedelnik J."/>
            <person name="Repkova J."/>
        </authorList>
    </citation>
    <scope>NUCLEOTIDE SEQUENCE [LARGE SCALE GENOMIC DNA]</scope>
    <source>
        <strain evidence="2">cv. 10/8</strain>
        <tissue evidence="1">Leaf</tissue>
    </source>
</reference>
<comment type="caution">
    <text evidence="1">The sequence shown here is derived from an EMBL/GenBank/DDBJ whole genome shotgun (WGS) entry which is preliminary data.</text>
</comment>
<evidence type="ECO:0000313" key="1">
    <source>
        <dbReference type="EMBL" id="MCI53718.1"/>
    </source>
</evidence>
<name>A0A392SY03_9FABA</name>